<evidence type="ECO:0000256" key="3">
    <source>
        <dbReference type="ARBA" id="ARBA00011048"/>
    </source>
</evidence>
<evidence type="ECO:0000256" key="1">
    <source>
        <dbReference type="ARBA" id="ARBA00001917"/>
    </source>
</evidence>
<dbReference type="Pfam" id="PF07992">
    <property type="entry name" value="Pyr_redox_2"/>
    <property type="match status" value="1"/>
</dbReference>
<organism evidence="12 13">
    <name type="scientific">Aerophobetes bacterium</name>
    <dbReference type="NCBI Taxonomy" id="2030807"/>
    <lineage>
        <taxon>Bacteria</taxon>
        <taxon>Candidatus Aerophobota</taxon>
    </lineage>
</organism>
<evidence type="ECO:0000256" key="4">
    <source>
        <dbReference type="ARBA" id="ARBA00022630"/>
    </source>
</evidence>
<evidence type="ECO:0000256" key="2">
    <source>
        <dbReference type="ARBA" id="ARBA00001966"/>
    </source>
</evidence>
<dbReference type="EMBL" id="SOKU01000202">
    <property type="protein sequence ID" value="TES85535.1"/>
    <property type="molecule type" value="Genomic_DNA"/>
</dbReference>
<dbReference type="InterPro" id="IPR036188">
    <property type="entry name" value="FAD/NAD-bd_sf"/>
</dbReference>
<dbReference type="SUPFAM" id="SSF51395">
    <property type="entry name" value="FMN-linked oxidoreductases"/>
    <property type="match status" value="1"/>
</dbReference>
<feature type="domain" description="NADH:flavin oxidoreductase/NADH oxidase N-terminal" evidence="10">
    <location>
        <begin position="5"/>
        <end position="340"/>
    </location>
</feature>
<comment type="similarity">
    <text evidence="3">In the N-terminal section; belongs to the NADH:flavin oxidoreductase/NADH oxidase family.</text>
</comment>
<reference evidence="12 13" key="1">
    <citation type="submission" date="2019-03" db="EMBL/GenBank/DDBJ databases">
        <title>Metabolic potential of uncultured bacteria and archaea associated with petroleum seepage in deep-sea sediments.</title>
        <authorList>
            <person name="Dong X."/>
            <person name="Hubert C."/>
        </authorList>
    </citation>
    <scope>NUCLEOTIDE SEQUENCE [LARGE SCALE GENOMIC DNA]</scope>
    <source>
        <strain evidence="12">E44_bin92</strain>
    </source>
</reference>
<dbReference type="PANTHER" id="PTHR42917">
    <property type="entry name" value="2,4-DIENOYL-COA REDUCTASE"/>
    <property type="match status" value="1"/>
</dbReference>
<dbReference type="PANTHER" id="PTHR42917:SF2">
    <property type="entry name" value="2,4-DIENOYL-COA REDUCTASE [(2E)-ENOYL-COA-PRODUCING]"/>
    <property type="match status" value="1"/>
</dbReference>
<dbReference type="GO" id="GO:0051536">
    <property type="term" value="F:iron-sulfur cluster binding"/>
    <property type="evidence" value="ECO:0007669"/>
    <property type="project" value="UniProtKB-KW"/>
</dbReference>
<dbReference type="Gene3D" id="3.20.20.70">
    <property type="entry name" value="Aldolase class I"/>
    <property type="match status" value="1"/>
</dbReference>
<name>A0A523QIT2_UNCAE</name>
<comment type="caution">
    <text evidence="12">The sequence shown here is derived from an EMBL/GenBank/DDBJ whole genome shotgun (WGS) entry which is preliminary data.</text>
</comment>
<dbReference type="PRINTS" id="PR00368">
    <property type="entry name" value="FADPNR"/>
</dbReference>
<dbReference type="Gene3D" id="3.50.50.60">
    <property type="entry name" value="FAD/NAD(P)-binding domain"/>
    <property type="match status" value="1"/>
</dbReference>
<dbReference type="AlphaFoldDB" id="A0A523QIT2"/>
<keyword evidence="7" id="KW-0560">Oxidoreductase</keyword>
<keyword evidence="6" id="KW-0479">Metal-binding</keyword>
<feature type="non-terminal residue" evidence="12">
    <location>
        <position position="573"/>
    </location>
</feature>
<dbReference type="InterPro" id="IPR023753">
    <property type="entry name" value="FAD/NAD-binding_dom"/>
</dbReference>
<dbReference type="GO" id="GO:0016491">
    <property type="term" value="F:oxidoreductase activity"/>
    <property type="evidence" value="ECO:0007669"/>
    <property type="project" value="UniProtKB-KW"/>
</dbReference>
<protein>
    <submittedName>
        <fullName evidence="12">FAD-binding protein</fullName>
    </submittedName>
</protein>
<proteinExistence type="inferred from homology"/>
<feature type="domain" description="FAD/NAD(P)-binding" evidence="11">
    <location>
        <begin position="385"/>
        <end position="570"/>
    </location>
</feature>
<keyword evidence="5" id="KW-0288">FMN</keyword>
<keyword evidence="9" id="KW-0411">Iron-sulfur</keyword>
<dbReference type="Gene3D" id="3.40.50.720">
    <property type="entry name" value="NAD(P)-binding Rossmann-like Domain"/>
    <property type="match status" value="1"/>
</dbReference>
<comment type="cofactor">
    <cofactor evidence="1">
        <name>FMN</name>
        <dbReference type="ChEBI" id="CHEBI:58210"/>
    </cofactor>
</comment>
<dbReference type="Proteomes" id="UP000320781">
    <property type="component" value="Unassembled WGS sequence"/>
</dbReference>
<gene>
    <name evidence="12" type="ORF">E3J95_04170</name>
</gene>
<dbReference type="InterPro" id="IPR051793">
    <property type="entry name" value="NADH:flavin_oxidoreductase"/>
</dbReference>
<sequence>MRLEKLFSPIRIGNIEVKNRIVMAPMGANFENVDGSVTEALISYFEARAKGEVGLILSPITIVNEEQRISTLGIFSDRFIPSMNRLSERVQSYGARFLLQIGHPGGQAARGVTGTRPVAPSSIKSSLYAESPRELTPEEIEGLIEEFLRAARRAEEAGFDGVEVHGAYCYLIGEFISPYANRREDEWGGDFERRMRFPSEIVRGIKRQCGEDFVVGFKFSAHEHFETGVTLDDELARKIARRMEKEGCHYLHVAAISSTTPGLLDECNFPAVPSLYSPQGIMVKLAENVKKAVGIPVIATGGITDPEYAERILEEKKADLVALGRTLIADADWAARAKKGDEIRYCIKCNACHKKLFAKKRLKCTVNPIVGEERNLEIKKASPIKKVVVIGAGPSGMQAALVASERGHKVALFEEKKKFGGKMVYASIPKFKPEIGKLLSWYEKTLEKSSVQVRLGKRVSSLDDLLKENPEVIIVAVGAEPLIPDIPGKDRENVLTVLDVFENQNLEIGKNILVVGAGLIGCETSWYLASQARSVKLIDILSQDEILQDEHPTNRCTLIRSMQKQGVEILGKR</sequence>
<evidence type="ECO:0000259" key="11">
    <source>
        <dbReference type="Pfam" id="PF07992"/>
    </source>
</evidence>
<evidence type="ECO:0000256" key="7">
    <source>
        <dbReference type="ARBA" id="ARBA00023002"/>
    </source>
</evidence>
<dbReference type="GO" id="GO:0010181">
    <property type="term" value="F:FMN binding"/>
    <property type="evidence" value="ECO:0007669"/>
    <property type="project" value="InterPro"/>
</dbReference>
<keyword evidence="4" id="KW-0285">Flavoprotein</keyword>
<dbReference type="SUPFAM" id="SSF51971">
    <property type="entry name" value="Nucleotide-binding domain"/>
    <property type="match status" value="1"/>
</dbReference>
<evidence type="ECO:0000256" key="5">
    <source>
        <dbReference type="ARBA" id="ARBA00022643"/>
    </source>
</evidence>
<dbReference type="Pfam" id="PF00724">
    <property type="entry name" value="Oxidored_FMN"/>
    <property type="match status" value="1"/>
</dbReference>
<evidence type="ECO:0000256" key="8">
    <source>
        <dbReference type="ARBA" id="ARBA00023004"/>
    </source>
</evidence>
<evidence type="ECO:0000313" key="12">
    <source>
        <dbReference type="EMBL" id="TES85535.1"/>
    </source>
</evidence>
<evidence type="ECO:0000256" key="6">
    <source>
        <dbReference type="ARBA" id="ARBA00022723"/>
    </source>
</evidence>
<evidence type="ECO:0000259" key="10">
    <source>
        <dbReference type="Pfam" id="PF00724"/>
    </source>
</evidence>
<dbReference type="CDD" id="cd02803">
    <property type="entry name" value="OYE_like_FMN_family"/>
    <property type="match status" value="1"/>
</dbReference>
<evidence type="ECO:0000256" key="9">
    <source>
        <dbReference type="ARBA" id="ARBA00023014"/>
    </source>
</evidence>
<accession>A0A523QIT2</accession>
<comment type="cofactor">
    <cofactor evidence="2">
        <name>[4Fe-4S] cluster</name>
        <dbReference type="ChEBI" id="CHEBI:49883"/>
    </cofactor>
</comment>
<dbReference type="InterPro" id="IPR013785">
    <property type="entry name" value="Aldolase_TIM"/>
</dbReference>
<dbReference type="InterPro" id="IPR001155">
    <property type="entry name" value="OxRdtase_FMN_N"/>
</dbReference>
<evidence type="ECO:0000313" key="13">
    <source>
        <dbReference type="Proteomes" id="UP000320781"/>
    </source>
</evidence>
<keyword evidence="8" id="KW-0408">Iron</keyword>
<dbReference type="GO" id="GO:0046872">
    <property type="term" value="F:metal ion binding"/>
    <property type="evidence" value="ECO:0007669"/>
    <property type="project" value="UniProtKB-KW"/>
</dbReference>
<dbReference type="PRINTS" id="PR00469">
    <property type="entry name" value="PNDRDTASEII"/>
</dbReference>